<feature type="transmembrane region" description="Helical" evidence="1">
    <location>
        <begin position="13"/>
        <end position="32"/>
    </location>
</feature>
<protein>
    <submittedName>
        <fullName evidence="2">DUF4271 domain-containing protein</fullName>
    </submittedName>
</protein>
<feature type="transmembrane region" description="Helical" evidence="1">
    <location>
        <begin position="94"/>
        <end position="114"/>
    </location>
</feature>
<keyword evidence="1" id="KW-0812">Transmembrane</keyword>
<reference evidence="2" key="1">
    <citation type="submission" date="2022-01" db="EMBL/GenBank/DDBJ databases">
        <title>Gillisia lutea sp. nov., isolated from marine plastic residues from the Malvarosa beach (Valencia, Spain).</title>
        <authorList>
            <person name="Vidal-Verdu A."/>
            <person name="Molina-Menor E."/>
            <person name="Satari L."/>
            <person name="Pascual J."/>
            <person name="Pereto J."/>
            <person name="Porcar M."/>
        </authorList>
    </citation>
    <scope>NUCLEOTIDE SEQUENCE</scope>
    <source>
        <strain evidence="2">M10.2A</strain>
    </source>
</reference>
<dbReference type="Pfam" id="PF14093">
    <property type="entry name" value="DUF4271"/>
    <property type="match status" value="1"/>
</dbReference>
<proteinExistence type="predicted"/>
<feature type="transmembrane region" description="Helical" evidence="1">
    <location>
        <begin position="162"/>
        <end position="182"/>
    </location>
</feature>
<keyword evidence="3" id="KW-1185">Reference proteome</keyword>
<gene>
    <name evidence="2" type="ORF">L1I30_01260</name>
</gene>
<dbReference type="InterPro" id="IPR025367">
    <property type="entry name" value="DUF4271"/>
</dbReference>
<name>A0ABS9EDE8_9FLAO</name>
<feature type="transmembrane region" description="Helical" evidence="1">
    <location>
        <begin position="194"/>
        <end position="216"/>
    </location>
</feature>
<evidence type="ECO:0000256" key="1">
    <source>
        <dbReference type="SAM" id="Phobius"/>
    </source>
</evidence>
<organism evidence="2 3">
    <name type="scientific">Gillisia lutea</name>
    <dbReference type="NCBI Taxonomy" id="2909668"/>
    <lineage>
        <taxon>Bacteria</taxon>
        <taxon>Pseudomonadati</taxon>
        <taxon>Bacteroidota</taxon>
        <taxon>Flavobacteriia</taxon>
        <taxon>Flavobacteriales</taxon>
        <taxon>Flavobacteriaceae</taxon>
        <taxon>Gillisia</taxon>
    </lineage>
</organism>
<evidence type="ECO:0000313" key="3">
    <source>
        <dbReference type="Proteomes" id="UP001179363"/>
    </source>
</evidence>
<accession>A0ABS9EDE8</accession>
<dbReference type="RefSeq" id="WP_236132431.1">
    <property type="nucleotide sequence ID" value="NZ_JAKGTH010000006.1"/>
</dbReference>
<feature type="transmembrane region" description="Helical" evidence="1">
    <location>
        <begin position="138"/>
        <end position="156"/>
    </location>
</feature>
<evidence type="ECO:0000313" key="2">
    <source>
        <dbReference type="EMBL" id="MCF4100282.1"/>
    </source>
</evidence>
<dbReference type="EMBL" id="JAKGTH010000006">
    <property type="protein sequence ID" value="MCF4100282.1"/>
    <property type="molecule type" value="Genomic_DNA"/>
</dbReference>
<feature type="transmembrane region" description="Helical" evidence="1">
    <location>
        <begin position="58"/>
        <end position="82"/>
    </location>
</feature>
<sequence>MEAIERYSTSNDLLTLLILLVLVLMLIAKQLFQQRFSEFVALLSSSKYMVIKSKEHKALFGFNLLLFCVYVLSVSLFLFVVYRNFISGHIENTGVILLRIITGYSFFVLLKITVEKIIANVFDIDDFMDFYLFQKQTYRNFLSVLLFPVSIFLVYAESPKVLILYIIAAIFLLASLYTFTRIIQKNQRLYMRNWFYFILYLCALEITPYVILYKLIINSSGV</sequence>
<keyword evidence="1" id="KW-1133">Transmembrane helix</keyword>
<comment type="caution">
    <text evidence="2">The sequence shown here is derived from an EMBL/GenBank/DDBJ whole genome shotgun (WGS) entry which is preliminary data.</text>
</comment>
<dbReference type="Proteomes" id="UP001179363">
    <property type="component" value="Unassembled WGS sequence"/>
</dbReference>
<keyword evidence="1" id="KW-0472">Membrane</keyword>